<dbReference type="InterPro" id="IPR051218">
    <property type="entry name" value="Sec_MonoDiacylglyc_Lipase"/>
</dbReference>
<evidence type="ECO:0000313" key="2">
    <source>
        <dbReference type="EMBL" id="TCO40758.1"/>
    </source>
</evidence>
<reference evidence="2 3" key="1">
    <citation type="journal article" date="2015" name="Stand. Genomic Sci.">
        <title>Genomic Encyclopedia of Bacterial and Archaeal Type Strains, Phase III: the genomes of soil and plant-associated and newly described type strains.</title>
        <authorList>
            <person name="Whitman W.B."/>
            <person name="Woyke T."/>
            <person name="Klenk H.P."/>
            <person name="Zhou Y."/>
            <person name="Lilburn T.G."/>
            <person name="Beck B.J."/>
            <person name="De Vos P."/>
            <person name="Vandamme P."/>
            <person name="Eisen J.A."/>
            <person name="Garrity G."/>
            <person name="Hugenholtz P."/>
            <person name="Kyrpides N.C."/>
        </authorList>
    </citation>
    <scope>NUCLEOTIDE SEQUENCE [LARGE SCALE GENOMIC DNA]</scope>
    <source>
        <strain evidence="2 3">A3</strain>
    </source>
</reference>
<dbReference type="PANTHER" id="PTHR45856">
    <property type="entry name" value="ALPHA/BETA-HYDROLASES SUPERFAMILY PROTEIN"/>
    <property type="match status" value="1"/>
</dbReference>
<dbReference type="GO" id="GO:0006629">
    <property type="term" value="P:lipid metabolic process"/>
    <property type="evidence" value="ECO:0007669"/>
    <property type="project" value="InterPro"/>
</dbReference>
<dbReference type="AlphaFoldDB" id="A0A4R2IBE2"/>
<name>A0A4R2IBE2_9GAMM</name>
<evidence type="ECO:0000259" key="1">
    <source>
        <dbReference type="Pfam" id="PF01764"/>
    </source>
</evidence>
<dbReference type="PANTHER" id="PTHR45856:SF24">
    <property type="entry name" value="FUNGAL LIPASE-LIKE DOMAIN-CONTAINING PROTEIN"/>
    <property type="match status" value="1"/>
</dbReference>
<comment type="caution">
    <text evidence="2">The sequence shown here is derived from an EMBL/GenBank/DDBJ whole genome shotgun (WGS) entry which is preliminary data.</text>
</comment>
<dbReference type="Gene3D" id="3.40.50.1820">
    <property type="entry name" value="alpha/beta hydrolase"/>
    <property type="match status" value="1"/>
</dbReference>
<dbReference type="CDD" id="cd00519">
    <property type="entry name" value="Lipase_3"/>
    <property type="match status" value="1"/>
</dbReference>
<dbReference type="OrthoDB" id="5522031at2"/>
<dbReference type="RefSeq" id="WP_131997030.1">
    <property type="nucleotide sequence ID" value="NZ_SLWQ01000004.1"/>
</dbReference>
<keyword evidence="3" id="KW-1185">Reference proteome</keyword>
<dbReference type="EMBL" id="SLWQ01000004">
    <property type="protein sequence ID" value="TCO40758.1"/>
    <property type="molecule type" value="Genomic_DNA"/>
</dbReference>
<protein>
    <submittedName>
        <fullName evidence="2">Lipase (Class 3)</fullName>
    </submittedName>
</protein>
<evidence type="ECO:0000313" key="3">
    <source>
        <dbReference type="Proteomes" id="UP000294862"/>
    </source>
</evidence>
<dbReference type="SUPFAM" id="SSF53474">
    <property type="entry name" value="alpha/beta-Hydrolases"/>
    <property type="match status" value="1"/>
</dbReference>
<dbReference type="InterPro" id="IPR029058">
    <property type="entry name" value="AB_hydrolase_fold"/>
</dbReference>
<gene>
    <name evidence="2" type="ORF">EV148_104119</name>
</gene>
<dbReference type="Pfam" id="PF01764">
    <property type="entry name" value="Lipase_3"/>
    <property type="match status" value="1"/>
</dbReference>
<proteinExistence type="predicted"/>
<organism evidence="2 3">
    <name type="scientific">Dokdonella fugitiva</name>
    <dbReference type="NCBI Taxonomy" id="328517"/>
    <lineage>
        <taxon>Bacteria</taxon>
        <taxon>Pseudomonadati</taxon>
        <taxon>Pseudomonadota</taxon>
        <taxon>Gammaproteobacteria</taxon>
        <taxon>Lysobacterales</taxon>
        <taxon>Rhodanobacteraceae</taxon>
        <taxon>Dokdonella</taxon>
    </lineage>
</organism>
<dbReference type="Proteomes" id="UP000294862">
    <property type="component" value="Unassembled WGS sequence"/>
</dbReference>
<accession>A0A4R2IBE2</accession>
<dbReference type="InterPro" id="IPR002921">
    <property type="entry name" value="Fungal_lipase-type"/>
</dbReference>
<sequence length="301" mass="31983">MATQPTKSPPMYFPPTFNLGEAAICASLVLTAYDQFNQWQAQGYPSQSRFQWTPKGLPLNYGASLWANVTVLGVAWPEPFGFVAWDGAGNAFIALRGTMTKADAVIDAEVDQTPYTLAAGFGNVQVGWNDVYAALSPALLGQLGQIGAVSRLYFTGHSMGAALSTLAVPDVATNSAIKPAAGRSYVHYNFASPRVGDPGFAAGTNWGIAVPTFRIVNTEDIVPDVPPPLLGSTVYQHVGTPVDFTAEYLTTDGNHSMADCYWYAINHVGQPQGPVSGSLAMNRLVRVDGGVTDYAPLQQSS</sequence>
<feature type="domain" description="Fungal lipase-type" evidence="1">
    <location>
        <begin position="92"/>
        <end position="227"/>
    </location>
</feature>